<protein>
    <recommendedName>
        <fullName evidence="7">Ig-like domain-containing protein</fullName>
    </recommendedName>
</protein>
<feature type="region of interest" description="Disordered" evidence="5">
    <location>
        <begin position="218"/>
        <end position="281"/>
    </location>
</feature>
<dbReference type="InterPro" id="IPR007110">
    <property type="entry name" value="Ig-like_dom"/>
</dbReference>
<dbReference type="PANTHER" id="PTHR12080:SF110">
    <property type="entry name" value="IG-LIKE DOMAIN-CONTAINING PROTEIN"/>
    <property type="match status" value="1"/>
</dbReference>
<feature type="compositionally biased region" description="Basic and acidic residues" evidence="5">
    <location>
        <begin position="222"/>
        <end position="234"/>
    </location>
</feature>
<keyword evidence="6" id="KW-1133">Transmembrane helix</keyword>
<proteinExistence type="predicted"/>
<dbReference type="GO" id="GO:0016020">
    <property type="term" value="C:membrane"/>
    <property type="evidence" value="ECO:0007669"/>
    <property type="project" value="UniProtKB-SubCell"/>
</dbReference>
<evidence type="ECO:0000259" key="7">
    <source>
        <dbReference type="PROSITE" id="PS50835"/>
    </source>
</evidence>
<dbReference type="AlphaFoldDB" id="A0A5E4D708"/>
<dbReference type="SUPFAM" id="SSF48726">
    <property type="entry name" value="Immunoglobulin"/>
    <property type="match status" value="1"/>
</dbReference>
<keyword evidence="6" id="KW-0812">Transmembrane</keyword>
<dbReference type="PANTHER" id="PTHR12080">
    <property type="entry name" value="SIGNALING LYMPHOCYTIC ACTIVATION MOLECULE"/>
    <property type="match status" value="1"/>
</dbReference>
<gene>
    <name evidence="8" type="ORF">MONAX_5E047969</name>
</gene>
<keyword evidence="3 6" id="KW-0472">Membrane</keyword>
<name>A0A5E4D708_MARMO</name>
<comment type="subcellular location">
    <subcellularLocation>
        <location evidence="1">Membrane</location>
    </subcellularLocation>
</comment>
<comment type="caution">
    <text evidence="8">The sequence shown here is derived from an EMBL/GenBank/DDBJ whole genome shotgun (WGS) entry which is preliminary data.</text>
</comment>
<evidence type="ECO:0000313" key="8">
    <source>
        <dbReference type="EMBL" id="VTJ88962.1"/>
    </source>
</evidence>
<evidence type="ECO:0000256" key="3">
    <source>
        <dbReference type="ARBA" id="ARBA00023136"/>
    </source>
</evidence>
<dbReference type="InterPro" id="IPR015631">
    <property type="entry name" value="CD2/SLAM_rcpt"/>
</dbReference>
<evidence type="ECO:0000256" key="5">
    <source>
        <dbReference type="SAM" id="MobiDB-lite"/>
    </source>
</evidence>
<evidence type="ECO:0000256" key="2">
    <source>
        <dbReference type="ARBA" id="ARBA00022729"/>
    </source>
</evidence>
<dbReference type="Proteomes" id="UP000335636">
    <property type="component" value="Unassembled WGS sequence"/>
</dbReference>
<evidence type="ECO:0000256" key="6">
    <source>
        <dbReference type="SAM" id="Phobius"/>
    </source>
</evidence>
<keyword evidence="9" id="KW-1185">Reference proteome</keyword>
<evidence type="ECO:0000313" key="9">
    <source>
        <dbReference type="Proteomes" id="UP000335636"/>
    </source>
</evidence>
<feature type="domain" description="Ig-like" evidence="7">
    <location>
        <begin position="42"/>
        <end position="127"/>
    </location>
</feature>
<organism evidence="8 9">
    <name type="scientific">Marmota monax</name>
    <name type="common">Woodchuck</name>
    <dbReference type="NCBI Taxonomy" id="9995"/>
    <lineage>
        <taxon>Eukaryota</taxon>
        <taxon>Metazoa</taxon>
        <taxon>Chordata</taxon>
        <taxon>Craniata</taxon>
        <taxon>Vertebrata</taxon>
        <taxon>Euteleostomi</taxon>
        <taxon>Mammalia</taxon>
        <taxon>Eutheria</taxon>
        <taxon>Euarchontoglires</taxon>
        <taxon>Glires</taxon>
        <taxon>Rodentia</taxon>
        <taxon>Sciuromorpha</taxon>
        <taxon>Sciuridae</taxon>
        <taxon>Xerinae</taxon>
        <taxon>Marmotini</taxon>
        <taxon>Marmota</taxon>
    </lineage>
</organism>
<dbReference type="PROSITE" id="PS50835">
    <property type="entry name" value="IG_LIKE"/>
    <property type="match status" value="1"/>
</dbReference>
<feature type="transmembrane region" description="Helical" evidence="6">
    <location>
        <begin position="143"/>
        <end position="165"/>
    </location>
</feature>
<accession>A0A5E4D708</accession>
<dbReference type="Gene3D" id="2.60.40.10">
    <property type="entry name" value="Immunoglobulins"/>
    <property type="match status" value="2"/>
</dbReference>
<sequence>MSSLRINNLISQDSGQYWAQIILQTGREIKRVFHLTVYDPVPLAQIQITSASITPSWCNVTLECGVREAVDVLNVTWVVQGPPSELEQRGATGPPNPWTLALSLPLRQPNVSFTCVLSNPVDQKNATLQLLDLCSPAGHWRGVIGAFLAGFFILGVGGFLFLWHLREKKKKKKKKKMEMEMERGLEVSLAQNQAPVCYDSGAGLPEDPRAKDDAVYAQLTKQDSRKDKRKERAVSGDQPGLMAPSPGLPAQSQDIDDKHLEGKGPCTSVYSLAQRPGHARP</sequence>
<evidence type="ECO:0000256" key="1">
    <source>
        <dbReference type="ARBA" id="ARBA00004370"/>
    </source>
</evidence>
<dbReference type="EMBL" id="CABDUW010003274">
    <property type="protein sequence ID" value="VTJ88962.1"/>
    <property type="molecule type" value="Genomic_DNA"/>
</dbReference>
<reference evidence="8" key="1">
    <citation type="submission" date="2019-04" db="EMBL/GenBank/DDBJ databases">
        <authorList>
            <person name="Alioto T."/>
            <person name="Alioto T."/>
        </authorList>
    </citation>
    <scope>NUCLEOTIDE SEQUENCE [LARGE SCALE GENOMIC DNA]</scope>
</reference>
<dbReference type="InterPro" id="IPR013783">
    <property type="entry name" value="Ig-like_fold"/>
</dbReference>
<keyword evidence="2" id="KW-0732">Signal</keyword>
<keyword evidence="4" id="KW-0325">Glycoprotein</keyword>
<evidence type="ECO:0000256" key="4">
    <source>
        <dbReference type="ARBA" id="ARBA00023180"/>
    </source>
</evidence>
<dbReference type="InterPro" id="IPR036179">
    <property type="entry name" value="Ig-like_dom_sf"/>
</dbReference>